<evidence type="ECO:0000313" key="1">
    <source>
        <dbReference type="EMBL" id="MBX45351.1"/>
    </source>
</evidence>
<accession>A0A2P2NSI2</accession>
<protein>
    <submittedName>
        <fullName evidence="1">Uncharacterized protein</fullName>
    </submittedName>
</protein>
<proteinExistence type="predicted"/>
<reference evidence="1" key="1">
    <citation type="submission" date="2018-02" db="EMBL/GenBank/DDBJ databases">
        <title>Rhizophora mucronata_Transcriptome.</title>
        <authorList>
            <person name="Meera S.P."/>
            <person name="Sreeshan A."/>
            <person name="Augustine A."/>
        </authorList>
    </citation>
    <scope>NUCLEOTIDE SEQUENCE</scope>
    <source>
        <tissue evidence="1">Leaf</tissue>
    </source>
</reference>
<name>A0A2P2NSI2_RHIMU</name>
<dbReference type="EMBL" id="GGEC01064867">
    <property type="protein sequence ID" value="MBX45351.1"/>
    <property type="molecule type" value="Transcribed_RNA"/>
</dbReference>
<organism evidence="1">
    <name type="scientific">Rhizophora mucronata</name>
    <name type="common">Asiatic mangrove</name>
    <dbReference type="NCBI Taxonomy" id="61149"/>
    <lineage>
        <taxon>Eukaryota</taxon>
        <taxon>Viridiplantae</taxon>
        <taxon>Streptophyta</taxon>
        <taxon>Embryophyta</taxon>
        <taxon>Tracheophyta</taxon>
        <taxon>Spermatophyta</taxon>
        <taxon>Magnoliopsida</taxon>
        <taxon>eudicotyledons</taxon>
        <taxon>Gunneridae</taxon>
        <taxon>Pentapetalae</taxon>
        <taxon>rosids</taxon>
        <taxon>fabids</taxon>
        <taxon>Malpighiales</taxon>
        <taxon>Rhizophoraceae</taxon>
        <taxon>Rhizophora</taxon>
    </lineage>
</organism>
<sequence>MREKSLPL</sequence>